<organism evidence="1 2">
    <name type="scientific">Adhaeribacter terreus</name>
    <dbReference type="NCBI Taxonomy" id="529703"/>
    <lineage>
        <taxon>Bacteria</taxon>
        <taxon>Pseudomonadati</taxon>
        <taxon>Bacteroidota</taxon>
        <taxon>Cytophagia</taxon>
        <taxon>Cytophagales</taxon>
        <taxon>Hymenobacteraceae</taxon>
        <taxon>Adhaeribacter</taxon>
    </lineage>
</organism>
<dbReference type="Gene3D" id="3.90.550.10">
    <property type="entry name" value="Spore Coat Polysaccharide Biosynthesis Protein SpsA, Chain A"/>
    <property type="match status" value="1"/>
</dbReference>
<evidence type="ECO:0000313" key="2">
    <source>
        <dbReference type="Proteomes" id="UP001596161"/>
    </source>
</evidence>
<dbReference type="InterPro" id="IPR029044">
    <property type="entry name" value="Nucleotide-diphossugar_trans"/>
</dbReference>
<dbReference type="PANTHER" id="PTHR36529">
    <property type="entry name" value="SLL1095 PROTEIN"/>
    <property type="match status" value="1"/>
</dbReference>
<reference evidence="2" key="1">
    <citation type="journal article" date="2019" name="Int. J. Syst. Evol. Microbiol.">
        <title>The Global Catalogue of Microorganisms (GCM) 10K type strain sequencing project: providing services to taxonomists for standard genome sequencing and annotation.</title>
        <authorList>
            <consortium name="The Broad Institute Genomics Platform"/>
            <consortium name="The Broad Institute Genome Sequencing Center for Infectious Disease"/>
            <person name="Wu L."/>
            <person name="Ma J."/>
        </authorList>
    </citation>
    <scope>NUCLEOTIDE SEQUENCE [LARGE SCALE GENOMIC DNA]</scope>
    <source>
        <strain evidence="2">KACC 12602</strain>
    </source>
</reference>
<dbReference type="EMBL" id="JBHSKT010000002">
    <property type="protein sequence ID" value="MFC5269817.1"/>
    <property type="molecule type" value="Genomic_DNA"/>
</dbReference>
<protein>
    <submittedName>
        <fullName evidence="1">TIGR04282 family arsenosugar biosynthesis glycosyltransferase</fullName>
    </submittedName>
</protein>
<dbReference type="SUPFAM" id="SSF53448">
    <property type="entry name" value="Nucleotide-diphospho-sugar transferases"/>
    <property type="match status" value="1"/>
</dbReference>
<name>A0ABW0E629_9BACT</name>
<dbReference type="Proteomes" id="UP001596161">
    <property type="component" value="Unassembled WGS sequence"/>
</dbReference>
<gene>
    <name evidence="1" type="ORF">ACFPIB_04290</name>
</gene>
<dbReference type="RefSeq" id="WP_378016197.1">
    <property type="nucleotide sequence ID" value="NZ_JBHSKT010000002.1"/>
</dbReference>
<dbReference type="PANTHER" id="PTHR36529:SF1">
    <property type="entry name" value="GLYCOSYLTRANSFERASE"/>
    <property type="match status" value="1"/>
</dbReference>
<comment type="caution">
    <text evidence="1">The sequence shown here is derived from an EMBL/GenBank/DDBJ whole genome shotgun (WGS) entry which is preliminary data.</text>
</comment>
<dbReference type="NCBIfam" id="TIGR04282">
    <property type="entry name" value="glyco_like_cofC"/>
    <property type="match status" value="1"/>
</dbReference>
<proteinExistence type="predicted"/>
<sequence length="204" mass="23144">MQAKKALIIFIRNPELGKVKTRLAATVGDENALLIYEELLRYTMQITENLPVRKMLFYADKIAENDCWPTTAFDKFLQQPGDLGMRMQAAFEKAYAEGASQIMIIGSDCYELSEALVNKAFTKLETHDAVIGPAADGGYYLLGFSRPNHSVFQNKNWSTDSVFQTTIQDLERENFSYFVLPVLNDVDEEKDLGELRKLLLLKSN</sequence>
<accession>A0ABW0E629</accession>
<keyword evidence="2" id="KW-1185">Reference proteome</keyword>
<dbReference type="InterPro" id="IPR018641">
    <property type="entry name" value="Trfase_1_rSAM/seldom-assoc"/>
</dbReference>
<dbReference type="Pfam" id="PF09837">
    <property type="entry name" value="DUF2064"/>
    <property type="match status" value="1"/>
</dbReference>
<evidence type="ECO:0000313" key="1">
    <source>
        <dbReference type="EMBL" id="MFC5269817.1"/>
    </source>
</evidence>